<dbReference type="AlphaFoldDB" id="A0A645AMF1"/>
<reference evidence="1" key="1">
    <citation type="submission" date="2019-08" db="EMBL/GenBank/DDBJ databases">
        <authorList>
            <person name="Kucharzyk K."/>
            <person name="Murdoch R.W."/>
            <person name="Higgins S."/>
            <person name="Loffler F."/>
        </authorList>
    </citation>
    <scope>NUCLEOTIDE SEQUENCE</scope>
</reference>
<protein>
    <submittedName>
        <fullName evidence="1">Uncharacterized protein</fullName>
    </submittedName>
</protein>
<evidence type="ECO:0000313" key="1">
    <source>
        <dbReference type="EMBL" id="MPM54217.1"/>
    </source>
</evidence>
<comment type="caution">
    <text evidence="1">The sequence shown here is derived from an EMBL/GenBank/DDBJ whole genome shotgun (WGS) entry which is preliminary data.</text>
</comment>
<gene>
    <name evidence="1" type="ORF">SDC9_100991</name>
</gene>
<organism evidence="1">
    <name type="scientific">bioreactor metagenome</name>
    <dbReference type="NCBI Taxonomy" id="1076179"/>
    <lineage>
        <taxon>unclassified sequences</taxon>
        <taxon>metagenomes</taxon>
        <taxon>ecological metagenomes</taxon>
    </lineage>
</organism>
<name>A0A645AMF1_9ZZZZ</name>
<sequence length="69" mass="7888">MRADFAAVSLRRAWNLYIDVALHGADGASAEVESRQYHSNLTRIKRNGMTLLSKDEKISTSHREEQNDR</sequence>
<dbReference type="EMBL" id="VSSQ01014702">
    <property type="protein sequence ID" value="MPM54217.1"/>
    <property type="molecule type" value="Genomic_DNA"/>
</dbReference>
<accession>A0A645AMF1</accession>
<proteinExistence type="predicted"/>